<evidence type="ECO:0000313" key="4">
    <source>
        <dbReference type="EMBL" id="KAJ5106919.1"/>
    </source>
</evidence>
<gene>
    <name evidence="4" type="ORF">N7456_003594</name>
</gene>
<feature type="domain" description="Thioredoxin" evidence="3">
    <location>
        <begin position="41"/>
        <end position="164"/>
    </location>
</feature>
<name>A0A9W9KHM6_9EURO</name>
<dbReference type="SUPFAM" id="SSF52833">
    <property type="entry name" value="Thioredoxin-like"/>
    <property type="match status" value="1"/>
</dbReference>
<dbReference type="AlphaFoldDB" id="A0A9W9KHM6"/>
<dbReference type="InterPro" id="IPR017937">
    <property type="entry name" value="Thioredoxin_CS"/>
</dbReference>
<dbReference type="PRINTS" id="PR00421">
    <property type="entry name" value="THIOREDOXIN"/>
</dbReference>
<keyword evidence="5" id="KW-1185">Reference proteome</keyword>
<dbReference type="InterPro" id="IPR013766">
    <property type="entry name" value="Thioredoxin_domain"/>
</dbReference>
<accession>A0A9W9KHM6</accession>
<comment type="similarity">
    <text evidence="1">Belongs to the thioredoxin family.</text>
</comment>
<comment type="caution">
    <text evidence="4">The sequence shown here is derived from an EMBL/GenBank/DDBJ whole genome shotgun (WGS) entry which is preliminary data.</text>
</comment>
<evidence type="ECO:0000313" key="5">
    <source>
        <dbReference type="Proteomes" id="UP001149165"/>
    </source>
</evidence>
<organism evidence="4 5">
    <name type="scientific">Penicillium angulare</name>
    <dbReference type="NCBI Taxonomy" id="116970"/>
    <lineage>
        <taxon>Eukaryota</taxon>
        <taxon>Fungi</taxon>
        <taxon>Dikarya</taxon>
        <taxon>Ascomycota</taxon>
        <taxon>Pezizomycotina</taxon>
        <taxon>Eurotiomycetes</taxon>
        <taxon>Eurotiomycetidae</taxon>
        <taxon>Eurotiales</taxon>
        <taxon>Aspergillaceae</taxon>
        <taxon>Penicillium</taxon>
    </lineage>
</organism>
<dbReference type="PANTHER" id="PTHR46115">
    <property type="entry name" value="THIOREDOXIN-LIKE PROTEIN 1"/>
    <property type="match status" value="1"/>
</dbReference>
<keyword evidence="2" id="KW-1015">Disulfide bond</keyword>
<dbReference type="PROSITE" id="PS00194">
    <property type="entry name" value="THIOREDOXIN_1"/>
    <property type="match status" value="1"/>
</dbReference>
<dbReference type="FunFam" id="3.40.30.10:FF:000245">
    <property type="entry name" value="Thioredoxin"/>
    <property type="match status" value="1"/>
</dbReference>
<evidence type="ECO:0000256" key="1">
    <source>
        <dbReference type="ARBA" id="ARBA00008987"/>
    </source>
</evidence>
<dbReference type="InterPro" id="IPR036249">
    <property type="entry name" value="Thioredoxin-like_sf"/>
</dbReference>
<reference evidence="4" key="1">
    <citation type="submission" date="2022-11" db="EMBL/GenBank/DDBJ databases">
        <authorList>
            <person name="Petersen C."/>
        </authorList>
    </citation>
    <scope>NUCLEOTIDE SEQUENCE</scope>
    <source>
        <strain evidence="4">IBT 30069</strain>
    </source>
</reference>
<dbReference type="Proteomes" id="UP001149165">
    <property type="component" value="Unassembled WGS sequence"/>
</dbReference>
<sequence length="164" mass="17986">MSAIKSTFRLARLPLSRTPSLLRSQLSTRTPFVAPTRSFSSTPITRFTPSSLKMAGGNVVEIKSAQEWQEKIVDSKDLILVDFFAEWCGPCKAISPAIEKLSNEHANIKFFQVDVDKLQEVAAENGISAMPTFLFFKNGVKLDEKSVRGANPGAIQAGIKALLE</sequence>
<evidence type="ECO:0000256" key="2">
    <source>
        <dbReference type="ARBA" id="ARBA00023157"/>
    </source>
</evidence>
<dbReference type="PROSITE" id="PS51352">
    <property type="entry name" value="THIOREDOXIN_2"/>
    <property type="match status" value="1"/>
</dbReference>
<evidence type="ECO:0000259" key="3">
    <source>
        <dbReference type="PROSITE" id="PS51352"/>
    </source>
</evidence>
<dbReference type="Pfam" id="PF00085">
    <property type="entry name" value="Thioredoxin"/>
    <property type="match status" value="1"/>
</dbReference>
<dbReference type="OrthoDB" id="10263751at2759"/>
<reference evidence="4" key="2">
    <citation type="journal article" date="2023" name="IMA Fungus">
        <title>Comparative genomic study of the Penicillium genus elucidates a diverse pangenome and 15 lateral gene transfer events.</title>
        <authorList>
            <person name="Petersen C."/>
            <person name="Sorensen T."/>
            <person name="Nielsen M.R."/>
            <person name="Sondergaard T.E."/>
            <person name="Sorensen J.L."/>
            <person name="Fitzpatrick D.A."/>
            <person name="Frisvad J.C."/>
            <person name="Nielsen K.L."/>
        </authorList>
    </citation>
    <scope>NUCLEOTIDE SEQUENCE</scope>
    <source>
        <strain evidence="4">IBT 30069</strain>
    </source>
</reference>
<dbReference type="EMBL" id="JAPQKH010000003">
    <property type="protein sequence ID" value="KAJ5106919.1"/>
    <property type="molecule type" value="Genomic_DNA"/>
</dbReference>
<proteinExistence type="inferred from homology"/>
<dbReference type="CDD" id="cd02947">
    <property type="entry name" value="TRX_family"/>
    <property type="match status" value="1"/>
</dbReference>
<protein>
    <recommendedName>
        <fullName evidence="3">Thioredoxin domain-containing protein</fullName>
    </recommendedName>
</protein>
<dbReference type="Gene3D" id="3.40.30.10">
    <property type="entry name" value="Glutaredoxin"/>
    <property type="match status" value="1"/>
</dbReference>